<sequence>MSLFTHTYLGDDFMKDTILKLHKNRLFTLLVWLIIVFIAIISAPNITNTLQSYSQPSFSASSQPAKANHLRQQWGYQLGNTTSVNVVYENAKGKISDAQQTKIDTAINKLKQHKSYYSIKKIVTPSTNVAGKNQMLSKDGSTQMVTLDIDAKGNTLRVLTNELLSQVKVSGLNSYVTSPEIIRDVNNQKNSQVTQLVLVALFIVSLLIVGIYFRSVFAALISFITLFSAFVTSYSGSLNLSKIFHLPFSQYVPLEIGIATLIVGTIWNIYIYRKFRSILALQREGMYATKQTIADLRFPITIVGGALAIIFFACGFVNYDQIQALWTLGVGYLVLMLATITLNAVFMAALGESLFWPSNAPLSSMKSHFWSRATDFSLWQPIASFLVVLYITLPFIYFYHSSLTFSPMTNLTQTNQAVKGAHLLQAHFSEGKPTPITIYLKNDKPLDNEKYLQHIDALTNKLQHTQGVSAVYSLTQPGGMPIEKYYVSNQLQSIGLNAKEATGQLSQASSGIQASNSNLNLSSLKQQVKDMSTLVKKSNQIISDSRNLAAQVSQAGANSGISVRRNASRKVRAYQSKINQLNQSLQAVSSGLSQLSAEGQVIQTYGQNSYNNLQNYSQQINQVQKQLKKVSGQVHSSTDQLNGIYDYLSGLQQSGAANIYYITKAQLADTDFLQTMLNYTSANKKITTLQVVMKDAPSSQSNTKQVNRLENQINLQLRGTPLSHAKVAITGEPVTQSINQSKLGHHFASLLAIVIIGVLLAVFIVSRAILQPLYWTIAFIMSAITGFQLTYMTMQFVANVTQFDWQVPLIAVSALTAIAAWQIIALGLSFRYTELSLLDWIRPTMASYGKIVRYILLVVVALAIALTFGASYALIEIALIVIYTVCVYYFVLPLIVSSLGKLSVTLPSKKNMLKNK</sequence>
<organism evidence="9 10">
    <name type="scientific">Lentilactobacillus kisonensis F0435</name>
    <dbReference type="NCBI Taxonomy" id="797516"/>
    <lineage>
        <taxon>Bacteria</taxon>
        <taxon>Bacillati</taxon>
        <taxon>Bacillota</taxon>
        <taxon>Bacilli</taxon>
        <taxon>Lactobacillales</taxon>
        <taxon>Lactobacillaceae</taxon>
        <taxon>Lentilactobacillus</taxon>
    </lineage>
</organism>
<feature type="transmembrane region" description="Helical" evidence="7">
    <location>
        <begin position="880"/>
        <end position="904"/>
    </location>
</feature>
<feature type="transmembrane region" description="Helical" evidence="7">
    <location>
        <begin position="217"/>
        <end position="236"/>
    </location>
</feature>
<reference evidence="9 10" key="1">
    <citation type="submission" date="2011-09" db="EMBL/GenBank/DDBJ databases">
        <authorList>
            <person name="Weinstock G."/>
            <person name="Sodergren E."/>
            <person name="Clifton S."/>
            <person name="Fulton L."/>
            <person name="Fulton B."/>
            <person name="Courtney L."/>
            <person name="Fronick C."/>
            <person name="Harrison M."/>
            <person name="Strong C."/>
            <person name="Farmer C."/>
            <person name="Delahaunty K."/>
            <person name="Markovic C."/>
            <person name="Hall O."/>
            <person name="Minx P."/>
            <person name="Tomlinson C."/>
            <person name="Mitreva M."/>
            <person name="Hou S."/>
            <person name="Chen J."/>
            <person name="Wollam A."/>
            <person name="Pepin K.H."/>
            <person name="Johnson M."/>
            <person name="Bhonagiri V."/>
            <person name="Zhang X."/>
            <person name="Suruliraj S."/>
            <person name="Warren W."/>
            <person name="Chinwalla A."/>
            <person name="Mardis E.R."/>
            <person name="Wilson R.K."/>
        </authorList>
    </citation>
    <scope>NUCLEOTIDE SEQUENCE [LARGE SCALE GENOMIC DNA]</scope>
    <source>
        <strain evidence="9 10">F0435</strain>
    </source>
</reference>
<keyword evidence="3" id="KW-1003">Cell membrane</keyword>
<feature type="transmembrane region" description="Helical" evidence="7">
    <location>
        <begin position="296"/>
        <end position="319"/>
    </location>
</feature>
<evidence type="ECO:0000256" key="4">
    <source>
        <dbReference type="ARBA" id="ARBA00022692"/>
    </source>
</evidence>
<protein>
    <recommendedName>
        <fullName evidence="8">Membrane transport protein MMPL domain-containing protein</fullName>
    </recommendedName>
</protein>
<feature type="transmembrane region" description="Helical" evidence="7">
    <location>
        <begin position="805"/>
        <end position="830"/>
    </location>
</feature>
<evidence type="ECO:0000256" key="7">
    <source>
        <dbReference type="SAM" id="Phobius"/>
    </source>
</evidence>
<keyword evidence="6 7" id="KW-0472">Membrane</keyword>
<comment type="similarity">
    <text evidence="2">Belongs to the resistance-nodulation-cell division (RND) (TC 2.A.6) family. MmpL subfamily.</text>
</comment>
<dbReference type="SUPFAM" id="SSF58100">
    <property type="entry name" value="Bacterial hemolysins"/>
    <property type="match status" value="1"/>
</dbReference>
<feature type="transmembrane region" description="Helical" evidence="7">
    <location>
        <begin position="773"/>
        <end position="793"/>
    </location>
</feature>
<comment type="subcellular location">
    <subcellularLocation>
        <location evidence="1">Cell membrane</location>
        <topology evidence="1">Multi-pass membrane protein</topology>
    </subcellularLocation>
</comment>
<dbReference type="STRING" id="797516.HMPREF9104_03179"/>
<evidence type="ECO:0000256" key="3">
    <source>
        <dbReference type="ARBA" id="ARBA00022475"/>
    </source>
</evidence>
<feature type="transmembrane region" description="Helical" evidence="7">
    <location>
        <begin position="747"/>
        <end position="766"/>
    </location>
</feature>
<dbReference type="InterPro" id="IPR004869">
    <property type="entry name" value="MMPL_dom"/>
</dbReference>
<evidence type="ECO:0000256" key="6">
    <source>
        <dbReference type="ARBA" id="ARBA00023136"/>
    </source>
</evidence>
<evidence type="ECO:0000313" key="9">
    <source>
        <dbReference type="EMBL" id="EHO46611.1"/>
    </source>
</evidence>
<dbReference type="AlphaFoldDB" id="H1LKM5"/>
<dbReference type="SUPFAM" id="SSF82866">
    <property type="entry name" value="Multidrug efflux transporter AcrB transmembrane domain"/>
    <property type="match status" value="2"/>
</dbReference>
<dbReference type="GO" id="GO:0005886">
    <property type="term" value="C:plasma membrane"/>
    <property type="evidence" value="ECO:0007669"/>
    <property type="project" value="UniProtKB-SubCell"/>
</dbReference>
<feature type="transmembrane region" description="Helical" evidence="7">
    <location>
        <begin position="376"/>
        <end position="399"/>
    </location>
</feature>
<evidence type="ECO:0000256" key="2">
    <source>
        <dbReference type="ARBA" id="ARBA00010157"/>
    </source>
</evidence>
<evidence type="ECO:0000259" key="8">
    <source>
        <dbReference type="Pfam" id="PF03176"/>
    </source>
</evidence>
<dbReference type="PATRIC" id="fig|797516.3.peg.2850"/>
<keyword evidence="5 7" id="KW-1133">Transmembrane helix</keyword>
<dbReference type="PANTHER" id="PTHR33406:SF6">
    <property type="entry name" value="MEMBRANE PROTEIN YDGH-RELATED"/>
    <property type="match status" value="1"/>
</dbReference>
<feature type="transmembrane region" description="Helical" evidence="7">
    <location>
        <begin position="26"/>
        <end position="46"/>
    </location>
</feature>
<dbReference type="InterPro" id="IPR050545">
    <property type="entry name" value="Mycobact_MmpL"/>
</dbReference>
<dbReference type="Gene3D" id="1.20.1640.10">
    <property type="entry name" value="Multidrug efflux transporter AcrB transmembrane domain"/>
    <property type="match status" value="1"/>
</dbReference>
<feature type="domain" description="Membrane transport protein MMPL" evidence="8">
    <location>
        <begin position="78"/>
        <end position="382"/>
    </location>
</feature>
<accession>H1LKM5</accession>
<feature type="transmembrane region" description="Helical" evidence="7">
    <location>
        <begin position="331"/>
        <end position="355"/>
    </location>
</feature>
<dbReference type="Proteomes" id="UP000005025">
    <property type="component" value="Unassembled WGS sequence"/>
</dbReference>
<name>H1LKM5_9LACO</name>
<comment type="caution">
    <text evidence="9">The sequence shown here is derived from an EMBL/GenBank/DDBJ whole genome shotgun (WGS) entry which is preliminary data.</text>
</comment>
<dbReference type="PANTHER" id="PTHR33406">
    <property type="entry name" value="MEMBRANE PROTEIN MJ1562-RELATED"/>
    <property type="match status" value="1"/>
</dbReference>
<dbReference type="HOGENOM" id="CLU_323329_0_0_9"/>
<evidence type="ECO:0000313" key="10">
    <source>
        <dbReference type="Proteomes" id="UP000005025"/>
    </source>
</evidence>
<proteinExistence type="inferred from homology"/>
<evidence type="ECO:0000256" key="1">
    <source>
        <dbReference type="ARBA" id="ARBA00004651"/>
    </source>
</evidence>
<evidence type="ECO:0000256" key="5">
    <source>
        <dbReference type="ARBA" id="ARBA00022989"/>
    </source>
</evidence>
<dbReference type="Pfam" id="PF03176">
    <property type="entry name" value="MMPL"/>
    <property type="match status" value="1"/>
</dbReference>
<feature type="transmembrane region" description="Helical" evidence="7">
    <location>
        <begin position="256"/>
        <end position="275"/>
    </location>
</feature>
<feature type="transmembrane region" description="Helical" evidence="7">
    <location>
        <begin position="851"/>
        <end position="874"/>
    </location>
</feature>
<dbReference type="EMBL" id="AGRJ01000272">
    <property type="protein sequence ID" value="EHO46611.1"/>
    <property type="molecule type" value="Genomic_DNA"/>
</dbReference>
<gene>
    <name evidence="9" type="ORF">HMPREF9104_03179</name>
</gene>
<keyword evidence="4 7" id="KW-0812">Transmembrane</keyword>